<dbReference type="SUPFAM" id="SSF53474">
    <property type="entry name" value="alpha/beta-Hydrolases"/>
    <property type="match status" value="1"/>
</dbReference>
<reference evidence="2" key="1">
    <citation type="submission" date="2021-02" db="EMBL/GenBank/DDBJ databases">
        <authorList>
            <person name="Dougan E. K."/>
            <person name="Rhodes N."/>
            <person name="Thang M."/>
            <person name="Chan C."/>
        </authorList>
    </citation>
    <scope>NUCLEOTIDE SEQUENCE</scope>
</reference>
<feature type="region of interest" description="Disordered" evidence="1">
    <location>
        <begin position="1247"/>
        <end position="1280"/>
    </location>
</feature>
<comment type="caution">
    <text evidence="2">The sequence shown here is derived from an EMBL/GenBank/DDBJ whole genome shotgun (WGS) entry which is preliminary data.</text>
</comment>
<sequence length="1827" mass="203774">MTKTTPQFADGYQPTLPLGMEIPWEYSESKEEDSKWRRDPKAKVEKVDGNRVATVSYLNSFTGKRQEIEVNSMRAMEDILFSAVEMGNEKTVARIVELGIAPLCQRFKTKTPLERAVAMGNAEMVGVMFRAAERTGIAGISYMAGLTHDMLPHVRRKTSLPNPKRDSIEQFRDYFRKEPKVLEMLLNKVKVCADCKKPCAYHQERCNSCGSSLSQVSISHTDNILLSFVLGIGKGKFPFKISVRFQDENCLCFDDPLSVSAVHLCCVPAQEYVPDLRYLFGRPRRGRRMLELLYNSAAKACLENYWGDESFQEFYLGGKVKWKKLLTESELFVLTAAGMNYPPSQYQLHVQFIHGPLLPFHYALFLEGGHFHYKRFFPYSFLLASLNALEDDNRDFRNSHPDYDMDLIIDEMEKFYGISYDKHWHAMISQIKQMQETHAPWAEKDFEYRVVGNQVFDAQAGFHHPGITVKSLQTSDVKRIQSYGRPYDTDEKPSGGSYNFPAENPKELQVWLTMRCQLLLQGTGEISGGDWGSRFGLLHRTAWESFVVVAPFAPNYKRSSPVLAWTDSGWGMRVSRFNEDAVLHLLEHALHDLQQERGESFVDLGRICVSGFSLGGEATWNIAARFGHLLAAVAPMACCGSDDAVYTEQGAWNLTSLPMRVYQTASERPHYRSDKQVEWVGKYKTWQREPRKRETEIGGLTVGISAYGGDGCHAGVELWEIQRWQKNEEPNARDMKNHDVWSLVYRDEADYGLFSWLLQARNPNGCQMHKNFKFCLQVPRPLPCCLKLGCPGQRTGLWTSEVCAGSVGAFFEWQQSEPLQACILHSLLTGRVDEVARVGDQLGDHVDADGQLKWTVRRAFGLGIEPGSLTRQNWTCSQCSQAGVIGWQDKRNKEFFCLGCWAREDKRIQTQRLRQKLQQTRQKSGSSGEALEAVQAADSRAAAQCRTDATSLKAEWLGSAALLRCSCADVVLAEFAALHAAILQRCSPVRTALDLRGVVLSWRHDGLRSNGSVELCEDGGVRWRGNKKHGYWRLRADGVEGIDLKFNGLLHRMKLEAAGILVLEEPRRHPASVATPQNRGTPLSSQQSRLLEQLAQRKETEPVEALIELCNMSDSLAQSREQSEKWRDRLCDYLKARGSAPAHLSKINAEMNLLTRSTAVSARKLQLFPHDFVLSRDSKGQTSAQLRDSAKHGPLQPFLRKELVRRMLQLVVPAGGWSGAAAEDKLIRQVQRTVAAICRLGPRGLAHGGRSQLRAAKFRPPARSPSASGKEQQQTSGGQVPATGWAFFRCGGGRLHGHCGGRPCLGRTEGWLRAQILDSPVVPGEGVNAGLQAELFDMSSVRSRGGFVADIQRLPQLQKSVWPEVDCGSSNWPIPDAYHLALRLEGLLRIDGPGRDFRVLAPEGTQGCVFIDGSVRCRFQESQAAWSEKQPGTTQLLRLEFYFLANDAFAQVPSQIQLQWRPSGQTSASPWQSLPPEVWELPAAWPLVAPESQSWHGRDGMQAACPAPQRVPPSFVLRDTATASARPPLPKLSLLLVRASGGREDAHLGGAGEMTPTDDFVEEFCKDHVLAALGPCYEVFTAFAQSSDELQHISEHWAAKALVGEARAVLTFLWPTRALDPQPPGFVTEGPLFDFMLRMERAGLPCRYPHSSHVYHTLASKSWTAHLSALPAFRVPPTCRISAGVVAGISRTRCEAKPGCPVQSSFGGRCADGEWAAAEYLEGESRDQIIFHCFAGRHADLDLAESRCRCLVEVWRGFLLADCAEFPPYVRFDFLVVPPVPGSHGGPEVWTREITELGGQMCGWVGGHQKVIAALLDEAEGLLCAAA</sequence>
<protein>
    <submittedName>
        <fullName evidence="2">Uncharacterized protein</fullName>
    </submittedName>
</protein>
<evidence type="ECO:0000313" key="3">
    <source>
        <dbReference type="Proteomes" id="UP000626109"/>
    </source>
</evidence>
<evidence type="ECO:0000256" key="1">
    <source>
        <dbReference type="SAM" id="MobiDB-lite"/>
    </source>
</evidence>
<proteinExistence type="predicted"/>
<accession>A0A813K5I1</accession>
<dbReference type="Gene3D" id="3.40.50.1820">
    <property type="entry name" value="alpha/beta hydrolase"/>
    <property type="match status" value="1"/>
</dbReference>
<feature type="compositionally biased region" description="Polar residues" evidence="1">
    <location>
        <begin position="1265"/>
        <end position="1278"/>
    </location>
</feature>
<dbReference type="InterPro" id="IPR029058">
    <property type="entry name" value="AB_hydrolase_fold"/>
</dbReference>
<organism evidence="2 3">
    <name type="scientific">Polarella glacialis</name>
    <name type="common">Dinoflagellate</name>
    <dbReference type="NCBI Taxonomy" id="89957"/>
    <lineage>
        <taxon>Eukaryota</taxon>
        <taxon>Sar</taxon>
        <taxon>Alveolata</taxon>
        <taxon>Dinophyceae</taxon>
        <taxon>Suessiales</taxon>
        <taxon>Suessiaceae</taxon>
        <taxon>Polarella</taxon>
    </lineage>
</organism>
<gene>
    <name evidence="2" type="ORF">PGLA2088_LOCUS28877</name>
</gene>
<name>A0A813K5I1_POLGL</name>
<dbReference type="Proteomes" id="UP000626109">
    <property type="component" value="Unassembled WGS sequence"/>
</dbReference>
<evidence type="ECO:0000313" key="2">
    <source>
        <dbReference type="EMBL" id="CAE8694474.1"/>
    </source>
</evidence>
<dbReference type="EMBL" id="CAJNNW010028060">
    <property type="protein sequence ID" value="CAE8694474.1"/>
    <property type="molecule type" value="Genomic_DNA"/>
</dbReference>